<sequence>MEENLTGGFAQVRASKQQESRRWNPMILGHFVEHFHNQIYGGVFDPGSHLADDRGFRLDVIEALKELRPPIVRWPGGNFVSDYHWYEAVGANRLPSYNKAWRVAEPNTFGTDEFIEWCRRLNCEPYICTNAGSGTPEEMSNWLEYCNGHLETRYANLRRKSGYERPHAVKYWGIGNESYADFQIGAKTIGEWGPYVAEAAKMMRSVDDTIVLSAAAVPDTEWTLNLLKHAGRYLDLVSIHGYWDDLEHHDEPSDYLTAVLRSHEPEKMIDGAREIIALAGLEGQIQIAFDEWNLRGWHHPRGTHEEKIRARDRNDRAETYTMADALFTASFLNSCLRNSDIVSMANVSPSINARGPLYVHGGGVVRRSTFYVLKAYNDHLKPWIGSTSVNGPTLRHAGAEIATIEALTSSDGASRNLFIVNRDPHDAILCELYFDNHRLDGDRVVTVISGLTADSFNTVEAPDMVSPRAQPLVRQGGGYYIPPHSLCVLEVPG</sequence>
<feature type="domain" description="Alpha-L-arabinofuranosidase C-terminal" evidence="8">
    <location>
        <begin position="290"/>
        <end position="485"/>
    </location>
</feature>
<keyword evidence="10" id="KW-1185">Reference proteome</keyword>
<dbReference type="PANTHER" id="PTHR43576:SF3">
    <property type="entry name" value="ALPHA-L-ARABINOFURANOSIDASE C"/>
    <property type="match status" value="1"/>
</dbReference>
<dbReference type="PANTHER" id="PTHR43576">
    <property type="entry name" value="ALPHA-L-ARABINOFURANOSIDASE C-RELATED"/>
    <property type="match status" value="1"/>
</dbReference>
<dbReference type="Pfam" id="PF06964">
    <property type="entry name" value="Alpha-L-AF_C"/>
    <property type="match status" value="1"/>
</dbReference>
<comment type="catalytic activity">
    <reaction evidence="1">
        <text>Hydrolysis of terminal non-reducing alpha-L-arabinofuranoside residues in alpha-L-arabinosides.</text>
        <dbReference type="EC" id="3.2.1.55"/>
    </reaction>
</comment>
<dbReference type="EC" id="3.2.1.55" evidence="4"/>
<organism evidence="9 10">
    <name type="scientific">Rhizobium leguminosarum bv. trifolii (strain WSM2304)</name>
    <dbReference type="NCBI Taxonomy" id="395492"/>
    <lineage>
        <taxon>Bacteria</taxon>
        <taxon>Pseudomonadati</taxon>
        <taxon>Pseudomonadota</taxon>
        <taxon>Alphaproteobacteria</taxon>
        <taxon>Hyphomicrobiales</taxon>
        <taxon>Rhizobiaceae</taxon>
        <taxon>Rhizobium/Agrobacterium group</taxon>
        <taxon>Rhizobium</taxon>
    </lineage>
</organism>
<dbReference type="EMBL" id="CP001195">
    <property type="protein sequence ID" value="ACI59623.1"/>
    <property type="molecule type" value="Genomic_DNA"/>
</dbReference>
<comment type="similarity">
    <text evidence="2">Belongs to the glycosyl hydrolase 51 family.</text>
</comment>
<dbReference type="Gene3D" id="3.20.20.80">
    <property type="entry name" value="Glycosidases"/>
    <property type="match status" value="1"/>
</dbReference>
<keyword evidence="9" id="KW-0614">Plasmid</keyword>
<evidence type="ECO:0000313" key="10">
    <source>
        <dbReference type="Proteomes" id="UP000008330"/>
    </source>
</evidence>
<dbReference type="GO" id="GO:0046556">
    <property type="term" value="F:alpha-L-arabinofuranosidase activity"/>
    <property type="evidence" value="ECO:0007669"/>
    <property type="project" value="UniProtKB-EC"/>
</dbReference>
<keyword evidence="5 9" id="KW-0378">Hydrolase</keyword>
<gene>
    <name evidence="9" type="ordered locus">Rleg2_6250</name>
</gene>
<accession>A0ABF7QZ90</accession>
<dbReference type="Gene3D" id="2.60.40.1180">
    <property type="entry name" value="Golgi alpha-mannosidase II"/>
    <property type="match status" value="1"/>
</dbReference>
<evidence type="ECO:0000256" key="5">
    <source>
        <dbReference type="ARBA" id="ARBA00022801"/>
    </source>
</evidence>
<dbReference type="SUPFAM" id="SSF51011">
    <property type="entry name" value="Glycosyl hydrolase domain"/>
    <property type="match status" value="1"/>
</dbReference>
<dbReference type="InterPro" id="IPR010720">
    <property type="entry name" value="Alpha-L-AF_C"/>
</dbReference>
<name>A0ABF7QZ90_RHILW</name>
<dbReference type="InterPro" id="IPR017853">
    <property type="entry name" value="GH"/>
</dbReference>
<dbReference type="SMART" id="SM00813">
    <property type="entry name" value="Alpha-L-AF_C"/>
    <property type="match status" value="1"/>
</dbReference>
<dbReference type="AlphaFoldDB" id="A0ABF7QZ90"/>
<dbReference type="KEGG" id="rlt:Rleg2_6250"/>
<evidence type="ECO:0000256" key="6">
    <source>
        <dbReference type="ARBA" id="ARBA00023277"/>
    </source>
</evidence>
<evidence type="ECO:0000259" key="8">
    <source>
        <dbReference type="SMART" id="SM00813"/>
    </source>
</evidence>
<evidence type="ECO:0000256" key="4">
    <source>
        <dbReference type="ARBA" id="ARBA00012670"/>
    </source>
</evidence>
<evidence type="ECO:0000256" key="3">
    <source>
        <dbReference type="ARBA" id="ARBA00011165"/>
    </source>
</evidence>
<evidence type="ECO:0000313" key="9">
    <source>
        <dbReference type="EMBL" id="ACI59623.1"/>
    </source>
</evidence>
<geneLocation type="plasmid" evidence="9 10">
    <name>pRLG203</name>
</geneLocation>
<comment type="subunit">
    <text evidence="3">Homohexamer; trimer of dimers.</text>
</comment>
<dbReference type="SUPFAM" id="SSF51445">
    <property type="entry name" value="(Trans)glycosidases"/>
    <property type="match status" value="1"/>
</dbReference>
<keyword evidence="6" id="KW-0119">Carbohydrate metabolism</keyword>
<reference evidence="9 10" key="1">
    <citation type="journal article" date="2010" name="Stand. Genomic Sci.">
        <title>Complete genome sequence of Rhizobium leguminosarum bv trifolii strain WSM2304, an effective microsymbiont of the South American clover Trifolium polymorphum.</title>
        <authorList>
            <person name="Reeve W."/>
            <person name="O'Hara G."/>
            <person name="Chain P."/>
            <person name="Ardley J."/>
            <person name="Brau L."/>
            <person name="Nandesena K."/>
            <person name="Tiwari R."/>
            <person name="Malfatti S."/>
            <person name="Kiss H."/>
            <person name="Lapidus A."/>
            <person name="Copeland A."/>
            <person name="Nolan M."/>
            <person name="Land M."/>
            <person name="Ivanova N."/>
            <person name="Mavromatis K."/>
            <person name="Markowitz V."/>
            <person name="Kyrpides N."/>
            <person name="Melino V."/>
            <person name="Denton M."/>
            <person name="Yates R."/>
            <person name="Howieson J."/>
        </authorList>
    </citation>
    <scope>NUCLEOTIDE SEQUENCE [LARGE SCALE GENOMIC DNA]</scope>
    <source>
        <strain evidence="9 10">WSM2304</strain>
    </source>
</reference>
<proteinExistence type="inferred from homology"/>
<evidence type="ECO:0000256" key="1">
    <source>
        <dbReference type="ARBA" id="ARBA00001462"/>
    </source>
</evidence>
<evidence type="ECO:0000256" key="2">
    <source>
        <dbReference type="ARBA" id="ARBA00007186"/>
    </source>
</evidence>
<protein>
    <recommendedName>
        <fullName evidence="4">non-reducing end alpha-L-arabinofuranosidase</fullName>
        <ecNumber evidence="4">3.2.1.55</ecNumber>
    </recommendedName>
</protein>
<keyword evidence="7 9" id="KW-0326">Glycosidase</keyword>
<evidence type="ECO:0000256" key="7">
    <source>
        <dbReference type="ARBA" id="ARBA00023295"/>
    </source>
</evidence>
<dbReference type="InterPro" id="IPR055235">
    <property type="entry name" value="ASD1_cat"/>
</dbReference>
<dbReference type="InterPro" id="IPR013780">
    <property type="entry name" value="Glyco_hydro_b"/>
</dbReference>
<dbReference type="Proteomes" id="UP000008330">
    <property type="component" value="Plasmid pRLG203"/>
</dbReference>
<dbReference type="Pfam" id="PF22848">
    <property type="entry name" value="ASD1_dom"/>
    <property type="match status" value="1"/>
</dbReference>